<keyword evidence="2" id="KW-1185">Reference proteome</keyword>
<accession>A0ACC1JQY3</accession>
<comment type="caution">
    <text evidence="1">The sequence shown here is derived from an EMBL/GenBank/DDBJ whole genome shotgun (WGS) entry which is preliminary data.</text>
</comment>
<sequence>MEAAMFKALGGGGSDPEPLTASNVGVAALLLVVNIGLSGWLGLGMGRSVAVAAVRCAVQLTGLGLVLDRVFSTDSPVYIMGMAGVLGLLAAVEVSRWRARRRVPGLFWGVLAAILASCVATALFGNKYSLNMQPAYTARRFIPTIGMLFGSSLIGVSIGVDAITEKADVERARIETMLAFGASRWEVVRPLTADALRAALTPAVTNLAVTGLISIPGVMTGWVLGGADVLQAARYQQIILFMITASTATSTLLAVLYCAYVLVDARPMLRTDRIERTAKAGPAAATPAGSSGPLASRATSRMELLRAGCRPLSELSRNGSTTVSSPSARSLAGGVGKRQSRV</sequence>
<dbReference type="Proteomes" id="UP001140234">
    <property type="component" value="Unassembled WGS sequence"/>
</dbReference>
<name>A0ACC1JQY3_9FUNG</name>
<reference evidence="1" key="1">
    <citation type="submission" date="2022-07" db="EMBL/GenBank/DDBJ databases">
        <title>Phylogenomic reconstructions and comparative analyses of Kickxellomycotina fungi.</title>
        <authorList>
            <person name="Reynolds N.K."/>
            <person name="Stajich J.E."/>
            <person name="Barry K."/>
            <person name="Grigoriev I.V."/>
            <person name="Crous P."/>
            <person name="Smith M.E."/>
        </authorList>
    </citation>
    <scope>NUCLEOTIDE SEQUENCE</scope>
    <source>
        <strain evidence="1">CBS 109366</strain>
    </source>
</reference>
<evidence type="ECO:0000313" key="1">
    <source>
        <dbReference type="EMBL" id="KAJ2765365.1"/>
    </source>
</evidence>
<gene>
    <name evidence="1" type="ORF">IWQ57_004806</name>
</gene>
<dbReference type="EMBL" id="JANBUJ010002031">
    <property type="protein sequence ID" value="KAJ2765365.1"/>
    <property type="molecule type" value="Genomic_DNA"/>
</dbReference>
<evidence type="ECO:0000313" key="2">
    <source>
        <dbReference type="Proteomes" id="UP001140234"/>
    </source>
</evidence>
<protein>
    <submittedName>
        <fullName evidence="1">Uncharacterized protein</fullName>
    </submittedName>
</protein>
<organism evidence="1 2">
    <name type="scientific">Coemansia nantahalensis</name>
    <dbReference type="NCBI Taxonomy" id="2789366"/>
    <lineage>
        <taxon>Eukaryota</taxon>
        <taxon>Fungi</taxon>
        <taxon>Fungi incertae sedis</taxon>
        <taxon>Zoopagomycota</taxon>
        <taxon>Kickxellomycotina</taxon>
        <taxon>Kickxellomycetes</taxon>
        <taxon>Kickxellales</taxon>
        <taxon>Kickxellaceae</taxon>
        <taxon>Coemansia</taxon>
    </lineage>
</organism>
<proteinExistence type="predicted"/>